<proteinExistence type="inferred from homology"/>
<dbReference type="InterPro" id="IPR003801">
    <property type="entry name" value="GTP_cyclohydrolase_FolE2/MptA"/>
</dbReference>
<protein>
    <submittedName>
        <fullName evidence="4">GTP cyclohydrolase I/GTP cyclohydrolase-4</fullName>
        <ecNumber evidence="4">3.5.4.16</ecNumber>
        <ecNumber evidence="4">3.5.4.39</ecNumber>
    </submittedName>
</protein>
<organism evidence="4 5">
    <name type="scientific">Conexibacter arvalis</name>
    <dbReference type="NCBI Taxonomy" id="912552"/>
    <lineage>
        <taxon>Bacteria</taxon>
        <taxon>Bacillati</taxon>
        <taxon>Actinomycetota</taxon>
        <taxon>Thermoleophilia</taxon>
        <taxon>Solirubrobacterales</taxon>
        <taxon>Conexibacteraceae</taxon>
        <taxon>Conexibacter</taxon>
    </lineage>
</organism>
<dbReference type="AlphaFoldDB" id="A0A840ICD9"/>
<keyword evidence="2 4" id="KW-0378">Hydrolase</keyword>
<evidence type="ECO:0000256" key="2">
    <source>
        <dbReference type="ARBA" id="ARBA00022801"/>
    </source>
</evidence>
<dbReference type="EC" id="3.5.4.16" evidence="4"/>
<keyword evidence="3" id="KW-0408">Iron</keyword>
<keyword evidence="5" id="KW-1185">Reference proteome</keyword>
<dbReference type="RefSeq" id="WP_183339916.1">
    <property type="nucleotide sequence ID" value="NZ_JACHNU010000001.1"/>
</dbReference>
<evidence type="ECO:0000256" key="3">
    <source>
        <dbReference type="ARBA" id="ARBA00023004"/>
    </source>
</evidence>
<sequence>MSQSRTASIQAPDVQAQLPALEVSLSRVGVTGVEKVIRIKQDGAEQLFSARLECYVDLGPRQKGAHMSRFEEVVNDAIGEVILGEATFRAETLARHVAERVRERQGARRAEVTIEARYPEHKPAPVSGIQTQEIYTLFGSAVASEQGTRRLVGVAAAGMTACPCAQQLVQGSSRERLLADGFSEDEIERIFDHVPVATHNQRGLGTLHIGLPEHSDEDVPAQTLLDIVENSMSSEIYELMKRTDEGSVVEKAHRRPRFVEDCVREMVRGVVDRFAHLGDDTFFSAHQKNLETIHQHNVDAERFGLLGEVRRELETGEHSPTHVSRRAWLDGAESFA</sequence>
<evidence type="ECO:0000313" key="4">
    <source>
        <dbReference type="EMBL" id="MBB4661610.1"/>
    </source>
</evidence>
<evidence type="ECO:0000256" key="1">
    <source>
        <dbReference type="ARBA" id="ARBA00022723"/>
    </source>
</evidence>
<dbReference type="Proteomes" id="UP000585272">
    <property type="component" value="Unassembled WGS sequence"/>
</dbReference>
<reference evidence="4 5" key="1">
    <citation type="submission" date="2020-08" db="EMBL/GenBank/DDBJ databases">
        <title>Genomic Encyclopedia of Archaeal and Bacterial Type Strains, Phase II (KMG-II): from individual species to whole genera.</title>
        <authorList>
            <person name="Goeker M."/>
        </authorList>
    </citation>
    <scope>NUCLEOTIDE SEQUENCE [LARGE SCALE GENOMIC DNA]</scope>
    <source>
        <strain evidence="4 5">DSM 23288</strain>
    </source>
</reference>
<evidence type="ECO:0000313" key="5">
    <source>
        <dbReference type="Proteomes" id="UP000585272"/>
    </source>
</evidence>
<name>A0A840ICD9_9ACTN</name>
<dbReference type="HAMAP" id="MF_01527_A">
    <property type="entry name" value="GTP_cyclohydrol_A"/>
    <property type="match status" value="1"/>
</dbReference>
<dbReference type="PANTHER" id="PTHR36445">
    <property type="entry name" value="GTP CYCLOHYDROLASE MPTA"/>
    <property type="match status" value="1"/>
</dbReference>
<dbReference type="GO" id="GO:0003934">
    <property type="term" value="F:GTP cyclohydrolase I activity"/>
    <property type="evidence" value="ECO:0007669"/>
    <property type="project" value="UniProtKB-EC"/>
</dbReference>
<dbReference type="NCBIfam" id="TIGR00294">
    <property type="entry name" value="GTP cyclohydrolase MptA"/>
    <property type="match status" value="1"/>
</dbReference>
<keyword evidence="1" id="KW-0479">Metal-binding</keyword>
<dbReference type="GO" id="GO:0046872">
    <property type="term" value="F:metal ion binding"/>
    <property type="evidence" value="ECO:0007669"/>
    <property type="project" value="UniProtKB-KW"/>
</dbReference>
<dbReference type="EC" id="3.5.4.39" evidence="4"/>
<dbReference type="PANTHER" id="PTHR36445:SF1">
    <property type="entry name" value="GTP CYCLOHYDROLASE MPTA"/>
    <property type="match status" value="1"/>
</dbReference>
<comment type="caution">
    <text evidence="4">The sequence shown here is derived from an EMBL/GenBank/DDBJ whole genome shotgun (WGS) entry which is preliminary data.</text>
</comment>
<dbReference type="InterPro" id="IPR022840">
    <property type="entry name" value="GTP_cyclohydrolase_MptA"/>
</dbReference>
<dbReference type="EMBL" id="JACHNU010000001">
    <property type="protein sequence ID" value="MBB4661610.1"/>
    <property type="molecule type" value="Genomic_DNA"/>
</dbReference>
<gene>
    <name evidence="4" type="ORF">BDZ31_001183</name>
</gene>
<dbReference type="Gene3D" id="3.10.270.10">
    <property type="entry name" value="Urate Oxidase"/>
    <property type="match status" value="1"/>
</dbReference>
<accession>A0A840ICD9</accession>
<dbReference type="Pfam" id="PF02649">
    <property type="entry name" value="GCHY-1"/>
    <property type="match status" value="1"/>
</dbReference>